<accession>A0A3B0YKR0</accession>
<keyword evidence="1" id="KW-0472">Membrane</keyword>
<dbReference type="PANTHER" id="PTHR37691">
    <property type="entry name" value="BLR3518 PROTEIN"/>
    <property type="match status" value="1"/>
</dbReference>
<dbReference type="PANTHER" id="PTHR37691:SF1">
    <property type="entry name" value="BLR3518 PROTEIN"/>
    <property type="match status" value="1"/>
</dbReference>
<dbReference type="EMBL" id="UOFM01000110">
    <property type="protein sequence ID" value="VAW74819.1"/>
    <property type="molecule type" value="Genomic_DNA"/>
</dbReference>
<reference evidence="2" key="1">
    <citation type="submission" date="2018-06" db="EMBL/GenBank/DDBJ databases">
        <authorList>
            <person name="Zhirakovskaya E."/>
        </authorList>
    </citation>
    <scope>NUCLEOTIDE SEQUENCE</scope>
</reference>
<dbReference type="InterPro" id="IPR027396">
    <property type="entry name" value="DsrEFH-like"/>
</dbReference>
<keyword evidence="1" id="KW-1133">Transmembrane helix</keyword>
<evidence type="ECO:0000313" key="2">
    <source>
        <dbReference type="EMBL" id="VAW74819.1"/>
    </source>
</evidence>
<dbReference type="SUPFAM" id="SSF75169">
    <property type="entry name" value="DsrEFH-like"/>
    <property type="match status" value="1"/>
</dbReference>
<proteinExistence type="predicted"/>
<gene>
    <name evidence="2" type="ORF">MNBD_GAMMA14-2077</name>
</gene>
<dbReference type="AlphaFoldDB" id="A0A3B0YKR0"/>
<dbReference type="Gene3D" id="3.40.1260.10">
    <property type="entry name" value="DsrEFH-like"/>
    <property type="match status" value="1"/>
</dbReference>
<sequence length="235" mass="26638">MNKMDFKIECILHAYIDGELDQQEKSRLLIQMENDEETRARACELQRAKEWVKFSFEDETAPTRTLPGIHWRLRQVSPFRIAASLLIALMAFGAGWTGHSLKTDITPVAALDSIKNEAPHVILHISDADEARFVKVLERTEALLRQYRNTGAQIEVVANSGGLDLVRTASSRHIDSIKHLIAQYDNVRFIACSRGLRKLRERGLSTAVIEGVDAHEPAADHLIERLTEGWTYIRI</sequence>
<evidence type="ECO:0000256" key="1">
    <source>
        <dbReference type="SAM" id="Phobius"/>
    </source>
</evidence>
<keyword evidence="1" id="KW-0812">Transmembrane</keyword>
<feature type="transmembrane region" description="Helical" evidence="1">
    <location>
        <begin position="79"/>
        <end position="98"/>
    </location>
</feature>
<organism evidence="2">
    <name type="scientific">hydrothermal vent metagenome</name>
    <dbReference type="NCBI Taxonomy" id="652676"/>
    <lineage>
        <taxon>unclassified sequences</taxon>
        <taxon>metagenomes</taxon>
        <taxon>ecological metagenomes</taxon>
    </lineage>
</organism>
<protein>
    <submittedName>
        <fullName evidence="2">Uncharacterized protein</fullName>
    </submittedName>
</protein>
<name>A0A3B0YKR0_9ZZZZ</name>